<evidence type="ECO:0000313" key="2">
    <source>
        <dbReference type="EMBL" id="OJT08584.1"/>
    </source>
</evidence>
<sequence length="93" mass="9894">MEEPVPPPGHANRPPPASLRSAEPRGRAPAAAWSPVAPARRHRTGRTLSDSGAQGRARVSAGARPPARSRVAPMVRDLMERGASHQSHQSRAK</sequence>
<name>A0A1M2VLV2_TRAPU</name>
<comment type="caution">
    <text evidence="2">The sequence shown here is derived from an EMBL/GenBank/DDBJ whole genome shotgun (WGS) entry which is preliminary data.</text>
</comment>
<feature type="compositionally biased region" description="Low complexity" evidence="1">
    <location>
        <begin position="27"/>
        <end position="38"/>
    </location>
</feature>
<keyword evidence="3" id="KW-1185">Reference proteome</keyword>
<organism evidence="2 3">
    <name type="scientific">Trametes pubescens</name>
    <name type="common">White-rot fungus</name>
    <dbReference type="NCBI Taxonomy" id="154538"/>
    <lineage>
        <taxon>Eukaryota</taxon>
        <taxon>Fungi</taxon>
        <taxon>Dikarya</taxon>
        <taxon>Basidiomycota</taxon>
        <taxon>Agaricomycotina</taxon>
        <taxon>Agaricomycetes</taxon>
        <taxon>Polyporales</taxon>
        <taxon>Polyporaceae</taxon>
        <taxon>Trametes</taxon>
    </lineage>
</organism>
<gene>
    <name evidence="2" type="ORF">TRAPUB_511</name>
</gene>
<feature type="region of interest" description="Disordered" evidence="1">
    <location>
        <begin position="1"/>
        <end position="93"/>
    </location>
</feature>
<dbReference type="AlphaFoldDB" id="A0A1M2VLV2"/>
<dbReference type="EMBL" id="MNAD01001029">
    <property type="protein sequence ID" value="OJT08584.1"/>
    <property type="molecule type" value="Genomic_DNA"/>
</dbReference>
<proteinExistence type="predicted"/>
<feature type="compositionally biased region" description="Pro residues" evidence="1">
    <location>
        <begin position="1"/>
        <end position="17"/>
    </location>
</feature>
<reference evidence="2 3" key="1">
    <citation type="submission" date="2016-10" db="EMBL/GenBank/DDBJ databases">
        <title>Genome sequence of the basidiomycete white-rot fungus Trametes pubescens.</title>
        <authorList>
            <person name="Makela M.R."/>
            <person name="Granchi Z."/>
            <person name="Peng M."/>
            <person name="De Vries R.P."/>
            <person name="Grigoriev I."/>
            <person name="Riley R."/>
            <person name="Hilden K."/>
        </authorList>
    </citation>
    <scope>NUCLEOTIDE SEQUENCE [LARGE SCALE GENOMIC DNA]</scope>
    <source>
        <strain evidence="2 3">FBCC735</strain>
    </source>
</reference>
<dbReference type="Proteomes" id="UP000184267">
    <property type="component" value="Unassembled WGS sequence"/>
</dbReference>
<accession>A0A1M2VLV2</accession>
<protein>
    <submittedName>
        <fullName evidence="2">Uncharacterized protein</fullName>
    </submittedName>
</protein>
<evidence type="ECO:0000313" key="3">
    <source>
        <dbReference type="Proteomes" id="UP000184267"/>
    </source>
</evidence>
<evidence type="ECO:0000256" key="1">
    <source>
        <dbReference type="SAM" id="MobiDB-lite"/>
    </source>
</evidence>